<dbReference type="EMBL" id="MN739697">
    <property type="protein sequence ID" value="QHT21783.1"/>
    <property type="molecule type" value="Genomic_DNA"/>
</dbReference>
<dbReference type="InterPro" id="IPR029044">
    <property type="entry name" value="Nucleotide-diphossugar_trans"/>
</dbReference>
<dbReference type="SUPFAM" id="SSF53448">
    <property type="entry name" value="Nucleotide-diphospho-sugar transferases"/>
    <property type="match status" value="1"/>
</dbReference>
<sequence length="349" mass="41658">MTKTDNAFVIIHFGSNKKYFELELYFCIMLQKYTKNNIIYMYSETDTPRSFINGISPFVYKTQGFNDDGITYNVSFNSVYKSFNLIRGCDFIFAYKLIEYEKICIVESDLVIMNNIDSIFNLNIPAIRYYRDDNINFNKNLIQRNNKEDILSQCVNGSNVNGGVMLITPSYELFNEYVNCLPIIVKQQCKYPNESLFEYVNNTFYNLPVIYNLSHFHTLRISKYGLNPNGEDILIYHFNETRFKHIDMIKDNWLKEEVNYPQLLGKFRIRKNPIFFFEETIYNPNKEQVNLILSLLSSEKELTKRIRAIKKRTNKKRTNKKRTNKKRTNKKRTNKKRINKKRINKKRTI</sequence>
<organism evidence="2">
    <name type="scientific">viral metagenome</name>
    <dbReference type="NCBI Taxonomy" id="1070528"/>
    <lineage>
        <taxon>unclassified sequences</taxon>
        <taxon>metagenomes</taxon>
        <taxon>organismal metagenomes</taxon>
    </lineage>
</organism>
<accession>A0A6C0DZP3</accession>
<protein>
    <recommendedName>
        <fullName evidence="3">Nucleotide-diphospho-sugar transferase domain-containing protein</fullName>
    </recommendedName>
</protein>
<feature type="region of interest" description="Disordered" evidence="1">
    <location>
        <begin position="310"/>
        <end position="349"/>
    </location>
</feature>
<proteinExistence type="predicted"/>
<reference evidence="2" key="1">
    <citation type="journal article" date="2020" name="Nature">
        <title>Giant virus diversity and host interactions through global metagenomics.</title>
        <authorList>
            <person name="Schulz F."/>
            <person name="Roux S."/>
            <person name="Paez-Espino D."/>
            <person name="Jungbluth S."/>
            <person name="Walsh D.A."/>
            <person name="Denef V.J."/>
            <person name="McMahon K.D."/>
            <person name="Konstantinidis K.T."/>
            <person name="Eloe-Fadrosh E.A."/>
            <person name="Kyrpides N.C."/>
            <person name="Woyke T."/>
        </authorList>
    </citation>
    <scope>NUCLEOTIDE SEQUENCE</scope>
    <source>
        <strain evidence="2">GVMAG-M-3300023179-103</strain>
    </source>
</reference>
<dbReference type="Gene3D" id="3.90.550.10">
    <property type="entry name" value="Spore Coat Polysaccharide Biosynthesis Protein SpsA, Chain A"/>
    <property type="match status" value="1"/>
</dbReference>
<name>A0A6C0DZP3_9ZZZZ</name>
<evidence type="ECO:0008006" key="3">
    <source>
        <dbReference type="Google" id="ProtNLM"/>
    </source>
</evidence>
<dbReference type="AlphaFoldDB" id="A0A6C0DZP3"/>
<evidence type="ECO:0000256" key="1">
    <source>
        <dbReference type="SAM" id="MobiDB-lite"/>
    </source>
</evidence>
<evidence type="ECO:0000313" key="2">
    <source>
        <dbReference type="EMBL" id="QHT21783.1"/>
    </source>
</evidence>